<sequence length="83" mass="9226">MNRAKTTSGSQTIAGAAFQIFFSFENFPVKVSSRGRRIVRPYGKILRDSEVTARALSFKSVWRLDAETAAETEPGRPLLLHPS</sequence>
<organism evidence="1">
    <name type="scientific">Phytophthora nicotianae</name>
    <name type="common">Potato buckeye rot agent</name>
    <name type="synonym">Phytophthora parasitica</name>
    <dbReference type="NCBI Taxonomy" id="4792"/>
    <lineage>
        <taxon>Eukaryota</taxon>
        <taxon>Sar</taxon>
        <taxon>Stramenopiles</taxon>
        <taxon>Oomycota</taxon>
        <taxon>Peronosporomycetes</taxon>
        <taxon>Peronosporales</taxon>
        <taxon>Peronosporaceae</taxon>
        <taxon>Phytophthora</taxon>
    </lineage>
</organism>
<evidence type="ECO:0000313" key="1">
    <source>
        <dbReference type="EMBL" id="ETL36947.1"/>
    </source>
</evidence>
<accession>W2ITU3</accession>
<proteinExistence type="predicted"/>
<reference evidence="1" key="1">
    <citation type="submission" date="2013-11" db="EMBL/GenBank/DDBJ databases">
        <title>The Genome Sequence of Phytophthora parasitica CJ05E6.</title>
        <authorList>
            <consortium name="The Broad Institute Genomics Platform"/>
            <person name="Russ C."/>
            <person name="Tyler B."/>
            <person name="Panabieres F."/>
            <person name="Shan W."/>
            <person name="Tripathy S."/>
            <person name="Grunwald N."/>
            <person name="Machado M."/>
            <person name="Johnson C.S."/>
            <person name="Arredondo F."/>
            <person name="Hong C."/>
            <person name="Coffey M."/>
            <person name="Young S.K."/>
            <person name="Zeng Q."/>
            <person name="Gargeya S."/>
            <person name="Fitzgerald M."/>
            <person name="Abouelleil A."/>
            <person name="Alvarado L."/>
            <person name="Chapman S.B."/>
            <person name="Gainer-Dewar J."/>
            <person name="Goldberg J."/>
            <person name="Griggs A."/>
            <person name="Gujja S."/>
            <person name="Hansen M."/>
            <person name="Howarth C."/>
            <person name="Imamovic A."/>
            <person name="Ireland A."/>
            <person name="Larimer J."/>
            <person name="McCowan C."/>
            <person name="Murphy C."/>
            <person name="Pearson M."/>
            <person name="Poon T.W."/>
            <person name="Priest M."/>
            <person name="Roberts A."/>
            <person name="Saif S."/>
            <person name="Shea T."/>
            <person name="Sykes S."/>
            <person name="Wortman J."/>
            <person name="Nusbaum C."/>
            <person name="Birren B."/>
        </authorList>
    </citation>
    <scope>NUCLEOTIDE SEQUENCE [LARGE SCALE GENOMIC DNA]</scope>
    <source>
        <strain evidence="1">CJ05E6</strain>
    </source>
</reference>
<name>W2ITU3_PHYNI</name>
<dbReference type="Proteomes" id="UP000053864">
    <property type="component" value="Unassembled WGS sequence"/>
</dbReference>
<dbReference type="EMBL" id="KI673652">
    <property type="protein sequence ID" value="ETL36947.1"/>
    <property type="molecule type" value="Genomic_DNA"/>
</dbReference>
<gene>
    <name evidence="1" type="ORF">L916_11171</name>
</gene>
<protein>
    <submittedName>
        <fullName evidence="1">Uncharacterized protein</fullName>
    </submittedName>
</protein>
<dbReference type="AlphaFoldDB" id="W2ITU3"/>